<dbReference type="Pfam" id="PF01248">
    <property type="entry name" value="Ribosomal_L7Ae"/>
    <property type="match status" value="1"/>
</dbReference>
<comment type="caution">
    <text evidence="2">The sequence shown here is derived from an EMBL/GenBank/DDBJ whole genome shotgun (WGS) entry which is preliminary data.</text>
</comment>
<proteinExistence type="predicted"/>
<dbReference type="Gene3D" id="3.30.1330.30">
    <property type="match status" value="1"/>
</dbReference>
<organism evidence="2 3">
    <name type="scientific">Corticicoccus populi</name>
    <dbReference type="NCBI Taxonomy" id="1812821"/>
    <lineage>
        <taxon>Bacteria</taxon>
        <taxon>Bacillati</taxon>
        <taxon>Bacillota</taxon>
        <taxon>Bacilli</taxon>
        <taxon>Bacillales</taxon>
        <taxon>Staphylococcaceae</taxon>
        <taxon>Corticicoccus</taxon>
    </lineage>
</organism>
<dbReference type="SUPFAM" id="SSF55315">
    <property type="entry name" value="L30e-like"/>
    <property type="match status" value="1"/>
</dbReference>
<dbReference type="GO" id="GO:0005840">
    <property type="term" value="C:ribosome"/>
    <property type="evidence" value="ECO:0007669"/>
    <property type="project" value="UniProtKB-KW"/>
</dbReference>
<sequence length="102" mass="11032">MTDPLLNLLGLIKRAGKMQNGEEKTLDAIKRQQASVIFLASDAGTSTTKKIKDKSKFYKVQVIDQYTKEELSSATGAGNRVVLAVVDKGFGKKCLELAGKGK</sequence>
<name>A0ABW5WUL2_9STAP</name>
<gene>
    <name evidence="2" type="ORF">ACFSX4_04575</name>
</gene>
<dbReference type="RefSeq" id="WP_377772002.1">
    <property type="nucleotide sequence ID" value="NZ_JBHUOQ010000001.1"/>
</dbReference>
<accession>A0ABW5WUL2</accession>
<dbReference type="Proteomes" id="UP001597519">
    <property type="component" value="Unassembled WGS sequence"/>
</dbReference>
<evidence type="ECO:0000259" key="1">
    <source>
        <dbReference type="Pfam" id="PF01248"/>
    </source>
</evidence>
<evidence type="ECO:0000313" key="2">
    <source>
        <dbReference type="EMBL" id="MFD2829733.1"/>
    </source>
</evidence>
<evidence type="ECO:0000313" key="3">
    <source>
        <dbReference type="Proteomes" id="UP001597519"/>
    </source>
</evidence>
<reference evidence="3" key="1">
    <citation type="journal article" date="2019" name="Int. J. Syst. Evol. Microbiol.">
        <title>The Global Catalogue of Microorganisms (GCM) 10K type strain sequencing project: providing services to taxonomists for standard genome sequencing and annotation.</title>
        <authorList>
            <consortium name="The Broad Institute Genomics Platform"/>
            <consortium name="The Broad Institute Genome Sequencing Center for Infectious Disease"/>
            <person name="Wu L."/>
            <person name="Ma J."/>
        </authorList>
    </citation>
    <scope>NUCLEOTIDE SEQUENCE [LARGE SCALE GENOMIC DNA]</scope>
    <source>
        <strain evidence="3">KCTC 33575</strain>
    </source>
</reference>
<keyword evidence="2" id="KW-0687">Ribonucleoprotein</keyword>
<keyword evidence="3" id="KW-1185">Reference proteome</keyword>
<dbReference type="InterPro" id="IPR029064">
    <property type="entry name" value="Ribosomal_eL30-like_sf"/>
</dbReference>
<feature type="domain" description="Ribosomal protein eL8/eL30/eS12/Gadd45" evidence="1">
    <location>
        <begin position="7"/>
        <end position="90"/>
    </location>
</feature>
<dbReference type="EMBL" id="JBHUOQ010000001">
    <property type="protein sequence ID" value="MFD2829733.1"/>
    <property type="molecule type" value="Genomic_DNA"/>
</dbReference>
<protein>
    <submittedName>
        <fullName evidence="2">L7Ae/L30e/S12e/Gadd45 family ribosomal protein</fullName>
    </submittedName>
</protein>
<keyword evidence="2" id="KW-0689">Ribosomal protein</keyword>
<dbReference type="InterPro" id="IPR004038">
    <property type="entry name" value="Ribosomal_eL8/eL30/eS12/Gad45"/>
</dbReference>